<gene>
    <name evidence="9" type="primary">gpmI</name>
    <name evidence="15" type="ORF">UV10_C0020G0001</name>
</gene>
<dbReference type="InterPro" id="IPR017850">
    <property type="entry name" value="Alkaline_phosphatase_core_sf"/>
</dbReference>
<feature type="active site" description="Phosphoserine intermediate" evidence="9 11">
    <location>
        <position position="61"/>
    </location>
</feature>
<keyword evidence="7 9" id="KW-0464">Manganese</keyword>
<dbReference type="SUPFAM" id="SSF53649">
    <property type="entry name" value="Alkaline phosphatase-like"/>
    <property type="match status" value="1"/>
</dbReference>
<comment type="pathway">
    <text evidence="3 9">Carbohydrate degradation; glycolysis; pyruvate from D-glyceraldehyde 3-phosphate: step 3/5.</text>
</comment>
<dbReference type="GO" id="GO:0006096">
    <property type="term" value="P:glycolytic process"/>
    <property type="evidence" value="ECO:0007669"/>
    <property type="project" value="UniProtKB-UniRule"/>
</dbReference>
<feature type="binding site" evidence="9">
    <location>
        <begin position="152"/>
        <end position="153"/>
    </location>
    <ligand>
        <name>substrate</name>
    </ligand>
</feature>
<dbReference type="InterPro" id="IPR006124">
    <property type="entry name" value="Metalloenzyme"/>
</dbReference>
<comment type="catalytic activity">
    <reaction evidence="1 9">
        <text>(2R)-2-phosphoglycerate = (2R)-3-phosphoglycerate</text>
        <dbReference type="Rhea" id="RHEA:15901"/>
        <dbReference type="ChEBI" id="CHEBI:58272"/>
        <dbReference type="ChEBI" id="CHEBI:58289"/>
        <dbReference type="EC" id="5.4.2.12"/>
    </reaction>
</comment>
<dbReference type="HAMAP" id="MF_01038">
    <property type="entry name" value="GpmI"/>
    <property type="match status" value="1"/>
</dbReference>
<evidence type="ECO:0000259" key="13">
    <source>
        <dbReference type="Pfam" id="PF01676"/>
    </source>
</evidence>
<evidence type="ECO:0000256" key="11">
    <source>
        <dbReference type="PIRSR" id="PIRSR001492-1"/>
    </source>
</evidence>
<evidence type="ECO:0000256" key="9">
    <source>
        <dbReference type="HAMAP-Rule" id="MF_01038"/>
    </source>
</evidence>
<dbReference type="GO" id="GO:0004619">
    <property type="term" value="F:phosphoglycerate mutase activity"/>
    <property type="evidence" value="ECO:0007669"/>
    <property type="project" value="UniProtKB-UniRule"/>
</dbReference>
<comment type="function">
    <text evidence="2 9">Catalyzes the interconversion of 2-phosphoglycerate and 3-phosphoglycerate.</text>
</comment>
<feature type="binding site" evidence="9">
    <location>
        <position position="191"/>
    </location>
    <ligand>
        <name>substrate</name>
    </ligand>
</feature>
<feature type="binding site" evidence="9">
    <location>
        <position position="185"/>
    </location>
    <ligand>
        <name>substrate</name>
    </ligand>
</feature>
<evidence type="ECO:0000256" key="10">
    <source>
        <dbReference type="NCBIfam" id="TIGR01307"/>
    </source>
</evidence>
<evidence type="ECO:0000256" key="2">
    <source>
        <dbReference type="ARBA" id="ARBA00002315"/>
    </source>
</evidence>
<dbReference type="Pfam" id="PF01676">
    <property type="entry name" value="Metalloenzyme"/>
    <property type="match status" value="1"/>
</dbReference>
<dbReference type="UniPathway" id="UPA00109">
    <property type="reaction ID" value="UER00186"/>
</dbReference>
<dbReference type="GO" id="GO:0006007">
    <property type="term" value="P:glucose catabolic process"/>
    <property type="evidence" value="ECO:0007669"/>
    <property type="project" value="InterPro"/>
</dbReference>
<comment type="similarity">
    <text evidence="4 9">Belongs to the BPG-independent phosphoglycerate mutase family.</text>
</comment>
<keyword evidence="8 9" id="KW-0413">Isomerase</keyword>
<dbReference type="InterPro" id="IPR011258">
    <property type="entry name" value="BPG-indep_PGM_N"/>
</dbReference>
<dbReference type="PANTHER" id="PTHR31637:SF0">
    <property type="entry name" value="2,3-BISPHOSPHOGLYCERATE-INDEPENDENT PHOSPHOGLYCERATE MUTASE"/>
    <property type="match status" value="1"/>
</dbReference>
<feature type="binding site" evidence="9 12">
    <location>
        <position position="442"/>
    </location>
    <ligand>
        <name>Mn(2+)</name>
        <dbReference type="ChEBI" id="CHEBI:29035"/>
        <label>2</label>
    </ligand>
</feature>
<dbReference type="PIRSF" id="PIRSF001492">
    <property type="entry name" value="IPGAM"/>
    <property type="match status" value="1"/>
</dbReference>
<evidence type="ECO:0000256" key="3">
    <source>
        <dbReference type="ARBA" id="ARBA00004798"/>
    </source>
</evidence>
<sequence>MYKPVILVILDGFGRGPENAANAIFKAKKPNFDFIEKNFLGTNLQASGIAVGLPWGEEGNSEVGHLNLGAGRIVYQYLPRIMFAIRDGSFFKNPELLASTEHVKKNNSAFHIIGLIGSGNVHSYIDHLYAALDFAKNENIKEVFIHAFTDGRDSPPKDALMFYEKLQNKILESYPFAKVSSLIGRHFALDRDNNWDRTEKAYKLLTENTGEVFSDIKSAIESDYGKNITDEFIEPKIIPSTSQRDGGPIKDGDAVLFLDFREDSARQLTRAFVEDDFNHFPRKKINDLYFATMTRYEKGLPINVLFEPLKIESTLAEVVSKADKSQVHIAETEKYAHVTYFFNGLVEPAFPKETRELVPSEKDYNFSKRPEMDAFKITEKIIEALKSNCDFVVANYANSDMVGHTGDFDAAVKAVEVLDSEIGKIIAEVLKNDAALVITSDHGNADEMINLLTGAPQTEHTGNPVPFYLVAKDLKQEKDPEEVEIGKLETGGILADVAPTILELMDIKQPSEMTGKSLLKILKLK</sequence>
<dbReference type="SUPFAM" id="SSF64158">
    <property type="entry name" value="2,3-Bisphosphoglycerate-independent phosphoglycerate mutase, substrate-binding domain"/>
    <property type="match status" value="1"/>
</dbReference>
<evidence type="ECO:0000259" key="14">
    <source>
        <dbReference type="Pfam" id="PF06415"/>
    </source>
</evidence>
<dbReference type="GO" id="GO:0030145">
    <property type="term" value="F:manganese ion binding"/>
    <property type="evidence" value="ECO:0007669"/>
    <property type="project" value="UniProtKB-UniRule"/>
</dbReference>
<dbReference type="EMBL" id="LCDE01000020">
    <property type="protein sequence ID" value="KKS45544.1"/>
    <property type="molecule type" value="Genomic_DNA"/>
</dbReference>
<evidence type="ECO:0000256" key="1">
    <source>
        <dbReference type="ARBA" id="ARBA00000370"/>
    </source>
</evidence>
<dbReference type="CDD" id="cd16010">
    <property type="entry name" value="iPGM"/>
    <property type="match status" value="1"/>
</dbReference>
<feature type="binding site" evidence="9 12">
    <location>
        <position position="441"/>
    </location>
    <ligand>
        <name>Mn(2+)</name>
        <dbReference type="ChEBI" id="CHEBI:29035"/>
        <label>2</label>
    </ligand>
</feature>
<dbReference type="GO" id="GO:0005829">
    <property type="term" value="C:cytosol"/>
    <property type="evidence" value="ECO:0007669"/>
    <property type="project" value="TreeGrafter"/>
</dbReference>
<feature type="domain" description="Metalloenzyme" evidence="13">
    <location>
        <begin position="3"/>
        <end position="508"/>
    </location>
</feature>
<dbReference type="NCBIfam" id="TIGR01307">
    <property type="entry name" value="pgm_bpd_ind"/>
    <property type="match status" value="1"/>
</dbReference>
<feature type="binding site" evidence="9 12">
    <location>
        <position position="400"/>
    </location>
    <ligand>
        <name>Mn(2+)</name>
        <dbReference type="ChEBI" id="CHEBI:29035"/>
        <label>1</label>
    </ligand>
</feature>
<comment type="caution">
    <text evidence="9">Lacks conserved residue(s) required for the propagation of feature annotation.</text>
</comment>
<dbReference type="EC" id="5.4.2.12" evidence="9 10"/>
<reference evidence="15 16" key="1">
    <citation type="journal article" date="2015" name="Nature">
        <title>rRNA introns, odd ribosomes, and small enigmatic genomes across a large radiation of phyla.</title>
        <authorList>
            <person name="Brown C.T."/>
            <person name="Hug L.A."/>
            <person name="Thomas B.C."/>
            <person name="Sharon I."/>
            <person name="Castelle C.J."/>
            <person name="Singh A."/>
            <person name="Wilkins M.J."/>
            <person name="Williams K.H."/>
            <person name="Banfield J.F."/>
        </authorList>
    </citation>
    <scope>NUCLEOTIDE SEQUENCE [LARGE SCALE GENOMIC DNA]</scope>
</reference>
<keyword evidence="5 9" id="KW-0479">Metal-binding</keyword>
<evidence type="ECO:0000256" key="7">
    <source>
        <dbReference type="ARBA" id="ARBA00023211"/>
    </source>
</evidence>
<evidence type="ECO:0000256" key="6">
    <source>
        <dbReference type="ARBA" id="ARBA00023152"/>
    </source>
</evidence>
<feature type="binding site" evidence="9">
    <location>
        <position position="334"/>
    </location>
    <ligand>
        <name>substrate</name>
    </ligand>
</feature>
<dbReference type="FunFam" id="3.40.1450.10:FF:000002">
    <property type="entry name" value="2,3-bisphosphoglycerate-independent phosphoglycerate mutase"/>
    <property type="match status" value="1"/>
</dbReference>
<evidence type="ECO:0000256" key="5">
    <source>
        <dbReference type="ARBA" id="ARBA00022723"/>
    </source>
</evidence>
<dbReference type="Pfam" id="PF06415">
    <property type="entry name" value="iPGM_N"/>
    <property type="match status" value="1"/>
</dbReference>
<organism evidence="15 16">
    <name type="scientific">Candidatus Azambacteria bacterium GW2011_GWA1_42_19</name>
    <dbReference type="NCBI Taxonomy" id="1618609"/>
    <lineage>
        <taxon>Bacteria</taxon>
        <taxon>Candidatus Azamiibacteriota</taxon>
    </lineage>
</organism>
<dbReference type="AlphaFoldDB" id="A0A0G0ZA62"/>
<evidence type="ECO:0000256" key="4">
    <source>
        <dbReference type="ARBA" id="ARBA00008819"/>
    </source>
</evidence>
<feature type="domain" description="BPG-independent PGAM N-terminal" evidence="14">
    <location>
        <begin position="83"/>
        <end position="298"/>
    </location>
</feature>
<evidence type="ECO:0000313" key="15">
    <source>
        <dbReference type="EMBL" id="KKS45544.1"/>
    </source>
</evidence>
<evidence type="ECO:0000313" key="16">
    <source>
        <dbReference type="Proteomes" id="UP000034951"/>
    </source>
</evidence>
<dbReference type="InterPro" id="IPR005995">
    <property type="entry name" value="Pgm_bpd_ind"/>
</dbReference>
<feature type="binding site" evidence="9">
    <location>
        <position position="122"/>
    </location>
    <ligand>
        <name>substrate</name>
    </ligand>
</feature>
<comment type="caution">
    <text evidence="15">The sequence shown here is derived from an EMBL/GenBank/DDBJ whole genome shotgun (WGS) entry which is preliminary data.</text>
</comment>
<feature type="binding site" evidence="9 12">
    <location>
        <position position="11"/>
    </location>
    <ligand>
        <name>Mn(2+)</name>
        <dbReference type="ChEBI" id="CHEBI:29035"/>
        <label>2</label>
    </ligand>
</feature>
<dbReference type="Gene3D" id="3.40.1450.10">
    <property type="entry name" value="BPG-independent phosphoglycerate mutase, domain B"/>
    <property type="match status" value="1"/>
</dbReference>
<name>A0A0G0ZA62_9BACT</name>
<evidence type="ECO:0000256" key="8">
    <source>
        <dbReference type="ARBA" id="ARBA00023235"/>
    </source>
</evidence>
<dbReference type="Gene3D" id="3.40.720.10">
    <property type="entry name" value="Alkaline Phosphatase, subunit A"/>
    <property type="match status" value="1"/>
</dbReference>
<protein>
    <recommendedName>
        <fullName evidence="9 10">2,3-bisphosphoglycerate-independent phosphoglycerate mutase</fullName>
        <shortName evidence="9">BPG-independent PGAM</shortName>
        <shortName evidence="9">Phosphoglyceromutase</shortName>
        <shortName evidence="9">iPGM</shortName>
        <ecNumber evidence="9 10">5.4.2.12</ecNumber>
    </recommendedName>
</protein>
<accession>A0A0G0ZA62</accession>
<comment type="subunit">
    <text evidence="9">Monomer.</text>
</comment>
<dbReference type="Proteomes" id="UP000034951">
    <property type="component" value="Unassembled WGS sequence"/>
</dbReference>
<dbReference type="PANTHER" id="PTHR31637">
    <property type="entry name" value="2,3-BISPHOSPHOGLYCERATE-INDEPENDENT PHOSPHOGLYCERATE MUTASE"/>
    <property type="match status" value="1"/>
</dbReference>
<dbReference type="PATRIC" id="fig|1618609.3.peg.490"/>
<feature type="binding site" evidence="9 12">
    <location>
        <position position="61"/>
    </location>
    <ligand>
        <name>Mn(2+)</name>
        <dbReference type="ChEBI" id="CHEBI:29035"/>
        <label>2</label>
    </ligand>
</feature>
<feature type="binding site" evidence="9 12">
    <location>
        <position position="460"/>
    </location>
    <ligand>
        <name>Mn(2+)</name>
        <dbReference type="ChEBI" id="CHEBI:29035"/>
        <label>1</label>
    </ligand>
</feature>
<dbReference type="InterPro" id="IPR036646">
    <property type="entry name" value="PGAM_B_sf"/>
</dbReference>
<feature type="binding site" evidence="9 12">
    <location>
        <position position="404"/>
    </location>
    <ligand>
        <name>Mn(2+)</name>
        <dbReference type="ChEBI" id="CHEBI:29035"/>
        <label>1</label>
    </ligand>
</feature>
<comment type="cofactor">
    <cofactor evidence="9">
        <name>Mn(2+)</name>
        <dbReference type="ChEBI" id="CHEBI:29035"/>
    </cofactor>
    <text evidence="9">Binds 2 manganese ions per subunit.</text>
</comment>
<evidence type="ECO:0000256" key="12">
    <source>
        <dbReference type="PIRSR" id="PIRSR001492-3"/>
    </source>
</evidence>
<proteinExistence type="inferred from homology"/>
<keyword evidence="6 9" id="KW-0324">Glycolysis</keyword>